<dbReference type="AlphaFoldDB" id="A0A7W7R6H9"/>
<organism evidence="1 2">
    <name type="scientific">Kitasatospora kifunensis</name>
    <name type="common">Streptomyces kifunensis</name>
    <dbReference type="NCBI Taxonomy" id="58351"/>
    <lineage>
        <taxon>Bacteria</taxon>
        <taxon>Bacillati</taxon>
        <taxon>Actinomycetota</taxon>
        <taxon>Actinomycetes</taxon>
        <taxon>Kitasatosporales</taxon>
        <taxon>Streptomycetaceae</taxon>
        <taxon>Kitasatospora</taxon>
    </lineage>
</organism>
<dbReference type="PANTHER" id="PTHR43845:SF1">
    <property type="entry name" value="BLR5969 PROTEIN"/>
    <property type="match status" value="1"/>
</dbReference>
<dbReference type="RefSeq" id="WP_184939276.1">
    <property type="nucleotide sequence ID" value="NZ_JACHJV010000001.1"/>
</dbReference>
<evidence type="ECO:0000313" key="2">
    <source>
        <dbReference type="Proteomes" id="UP000540506"/>
    </source>
</evidence>
<gene>
    <name evidence="1" type="ORF">FHR34_005252</name>
</gene>
<reference evidence="1 2" key="1">
    <citation type="submission" date="2020-08" db="EMBL/GenBank/DDBJ databases">
        <title>Sequencing the genomes of 1000 actinobacteria strains.</title>
        <authorList>
            <person name="Klenk H.-P."/>
        </authorList>
    </citation>
    <scope>NUCLEOTIDE SEQUENCE [LARGE SCALE GENOMIC DNA]</scope>
    <source>
        <strain evidence="1 2">DSM 41654</strain>
    </source>
</reference>
<accession>A0A7W7R6H9</accession>
<keyword evidence="2" id="KW-1185">Reference proteome</keyword>
<dbReference type="Proteomes" id="UP000540506">
    <property type="component" value="Unassembled WGS sequence"/>
</dbReference>
<dbReference type="SUPFAM" id="SSF56801">
    <property type="entry name" value="Acetyl-CoA synthetase-like"/>
    <property type="match status" value="1"/>
</dbReference>
<dbReference type="InterPro" id="IPR042099">
    <property type="entry name" value="ANL_N_sf"/>
</dbReference>
<keyword evidence="1" id="KW-0436">Ligase</keyword>
<evidence type="ECO:0000313" key="1">
    <source>
        <dbReference type="EMBL" id="MBB4926259.1"/>
    </source>
</evidence>
<sequence>MTDAQLTDLADLISFARAHSPFYRDLYAHLPADVADLPALPLIDHTAFWDAHTVADSKLLTGPHHDGIVFKTGGTTGMPRISFYTRPEWRAMARRFSDGLVAAGVAPGDRVANLFYAGELYSSFVFTLNLFQEASVPTVQLPIGGAASPEQVVQTMRDFSATVIAALPTSLSRLAREVVDTVGTLPLIRLALFSGEAFHDDQLPLIKQAFPNITVRSIGYASVDAGVLAAPVAGEFDNRVHQVLTAEKVVELLDPVTGEPIEEPGRAGRVVATDLVRRLTPMIRYPVGDLAEWVDFPSRTFRLLGRAEEGARVGPVSIFLEDLRELVAETDKEGRIGGLQVVVRHFDERDQMTLRLADSTPQAAGRDALEAAIIEQLDVRRPLFTDQVTRGAIHPVAVEWVGPSGLTVNPRSGKAVRLLDERLNKRLDEQPDEQPDERLG</sequence>
<dbReference type="EMBL" id="JACHJV010000001">
    <property type="protein sequence ID" value="MBB4926259.1"/>
    <property type="molecule type" value="Genomic_DNA"/>
</dbReference>
<dbReference type="Gene3D" id="3.40.50.12780">
    <property type="entry name" value="N-terminal domain of ligase-like"/>
    <property type="match status" value="1"/>
</dbReference>
<protein>
    <submittedName>
        <fullName evidence="1">Phenylacetate-CoA ligase</fullName>
        <ecNumber evidence="1">6.2.1.30</ecNumber>
    </submittedName>
</protein>
<name>A0A7W7R6H9_KITKI</name>
<dbReference type="EC" id="6.2.1.30" evidence="1"/>
<dbReference type="PANTHER" id="PTHR43845">
    <property type="entry name" value="BLR5969 PROTEIN"/>
    <property type="match status" value="1"/>
</dbReference>
<comment type="caution">
    <text evidence="1">The sequence shown here is derived from an EMBL/GenBank/DDBJ whole genome shotgun (WGS) entry which is preliminary data.</text>
</comment>
<proteinExistence type="predicted"/>
<dbReference type="GO" id="GO:0047475">
    <property type="term" value="F:phenylacetate-CoA ligase activity"/>
    <property type="evidence" value="ECO:0007669"/>
    <property type="project" value="UniProtKB-EC"/>
</dbReference>